<feature type="compositionally biased region" description="Basic residues" evidence="1">
    <location>
        <begin position="109"/>
        <end position="123"/>
    </location>
</feature>
<reference evidence="4" key="1">
    <citation type="submission" date="2025-08" db="UniProtKB">
        <authorList>
            <consortium name="RefSeq"/>
        </authorList>
    </citation>
    <scope>IDENTIFICATION</scope>
</reference>
<evidence type="ECO:0000259" key="2">
    <source>
        <dbReference type="PROSITE" id="PS50132"/>
    </source>
</evidence>
<feature type="compositionally biased region" description="Basic residues" evidence="1">
    <location>
        <begin position="185"/>
        <end position="197"/>
    </location>
</feature>
<dbReference type="PANTHER" id="PTHR10845">
    <property type="entry name" value="REGULATOR OF G PROTEIN SIGNALING"/>
    <property type="match status" value="1"/>
</dbReference>
<dbReference type="Pfam" id="PF00615">
    <property type="entry name" value="RGS"/>
    <property type="match status" value="1"/>
</dbReference>
<feature type="domain" description="RGS" evidence="2">
    <location>
        <begin position="305"/>
        <end position="420"/>
    </location>
</feature>
<sequence>MMNASRFSSRKGAGKLPEAERSDEQKEATKEGGKRHTLPFSFARKFSLKSPGEKWGNRKAHAATGLVPEKSEKPYEPLSSSQQPGRLSPQPAGRQSSPQAGSRLSPQIAHRHSPNKLSPKRSFHGWAQRNRERLSPTTTPTSTSTMTTPDESSEVESIHTSHSYNALAVAPPAESTAAKQEKHKSPGRLRRLLRRSHSTAGPSDAPAYALFLNHEREKQGIHKKFSMPTSSSIFRHDDDANAELPTDESSLSAKNKKSLTKDIKSKFKALRRRHTVSALHGSSGRPQGEKSVRPTQATALSWADRFDTLLHDKYGLSLFMAFLKSEFSEENLEFWIACEEFSHLRPGKLNSRAKKIYADYVAIQAPREVNLDSKTRIATISALATPTPSTFDPAQHRIQGLMEKDSYGRFLKSPLYLELIKDSKDSQGETP</sequence>
<dbReference type="Proteomes" id="UP000695022">
    <property type="component" value="Unplaced"/>
</dbReference>
<dbReference type="RefSeq" id="XP_014672661.1">
    <property type="nucleotide sequence ID" value="XM_014817175.1"/>
</dbReference>
<evidence type="ECO:0000313" key="3">
    <source>
        <dbReference type="Proteomes" id="UP000695022"/>
    </source>
</evidence>
<feature type="region of interest" description="Disordered" evidence="1">
    <location>
        <begin position="1"/>
        <end position="205"/>
    </location>
</feature>
<feature type="region of interest" description="Disordered" evidence="1">
    <location>
        <begin position="275"/>
        <end position="296"/>
    </location>
</feature>
<feature type="region of interest" description="Disordered" evidence="1">
    <location>
        <begin position="227"/>
        <end position="257"/>
    </location>
</feature>
<dbReference type="Gene3D" id="1.10.167.10">
    <property type="entry name" value="Regulator of G-protein Signalling 4, domain 2"/>
    <property type="match status" value="1"/>
</dbReference>
<dbReference type="PROSITE" id="PS50132">
    <property type="entry name" value="RGS"/>
    <property type="match status" value="1"/>
</dbReference>
<dbReference type="PRINTS" id="PR01301">
    <property type="entry name" value="RGSPROTEIN"/>
</dbReference>
<accession>A0ABM1EKE0</accession>
<dbReference type="SUPFAM" id="SSF48097">
    <property type="entry name" value="Regulator of G-protein signaling, RGS"/>
    <property type="match status" value="1"/>
</dbReference>
<organism evidence="3 4">
    <name type="scientific">Priapulus caudatus</name>
    <name type="common">Priapulid worm</name>
    <dbReference type="NCBI Taxonomy" id="37621"/>
    <lineage>
        <taxon>Eukaryota</taxon>
        <taxon>Metazoa</taxon>
        <taxon>Ecdysozoa</taxon>
        <taxon>Scalidophora</taxon>
        <taxon>Priapulida</taxon>
        <taxon>Priapulimorpha</taxon>
        <taxon>Priapulimorphida</taxon>
        <taxon>Priapulidae</taxon>
        <taxon>Priapulus</taxon>
    </lineage>
</organism>
<feature type="compositionally biased region" description="Basic and acidic residues" evidence="1">
    <location>
        <begin position="17"/>
        <end position="34"/>
    </location>
</feature>
<feature type="compositionally biased region" description="Polar residues" evidence="1">
    <location>
        <begin position="93"/>
        <end position="105"/>
    </location>
</feature>
<dbReference type="InterPro" id="IPR016137">
    <property type="entry name" value="RGS"/>
</dbReference>
<dbReference type="GeneID" id="106813118"/>
<dbReference type="InterPro" id="IPR044926">
    <property type="entry name" value="RGS_subdomain_2"/>
</dbReference>
<dbReference type="PANTHER" id="PTHR10845:SF259">
    <property type="entry name" value="RGS DOMAIN-CONTAINING PROTEIN-RELATED"/>
    <property type="match status" value="1"/>
</dbReference>
<keyword evidence="3" id="KW-1185">Reference proteome</keyword>
<proteinExistence type="predicted"/>
<feature type="compositionally biased region" description="Low complexity" evidence="1">
    <location>
        <begin position="135"/>
        <end position="149"/>
    </location>
</feature>
<evidence type="ECO:0000313" key="4">
    <source>
        <dbReference type="RefSeq" id="XP_014672661.1"/>
    </source>
</evidence>
<dbReference type="SMART" id="SM00315">
    <property type="entry name" value="RGS"/>
    <property type="match status" value="1"/>
</dbReference>
<name>A0ABM1EKE0_PRICU</name>
<gene>
    <name evidence="4" type="primary">LOC106813118</name>
</gene>
<dbReference type="InterPro" id="IPR036305">
    <property type="entry name" value="RGS_sf"/>
</dbReference>
<protein>
    <submittedName>
        <fullName evidence="4">Regulator of G-protein signaling 3-like</fullName>
    </submittedName>
</protein>
<evidence type="ECO:0000256" key="1">
    <source>
        <dbReference type="SAM" id="MobiDB-lite"/>
    </source>
</evidence>